<keyword evidence="5" id="KW-0408">Iron</keyword>
<keyword evidence="2" id="KW-0479">Metal-binding</keyword>
<dbReference type="SUPFAM" id="SSF51197">
    <property type="entry name" value="Clavaminate synthase-like"/>
    <property type="match status" value="1"/>
</dbReference>
<accession>A0ABP8GYE3</accession>
<name>A0ABP8GYE3_9BURK</name>
<dbReference type="PANTHER" id="PTHR30468">
    <property type="entry name" value="ALPHA-KETOGLUTARATE-DEPENDENT SULFONATE DIOXYGENASE"/>
    <property type="match status" value="1"/>
</dbReference>
<sequence length="291" mass="32674">MAHHIGVLTSHGTGASIEGIDLAERHDDPQVRQLLNDALNRHHVLAIRGQRLSAEQFLRAARVFGEVMTHHRAAGYSADHKDVYQVRNRRISDTEQFIVGDTFHSDHSNARIPPRATTLHALALPSSGGDTQFVNTHLAYDELPQATKRRIDGLKALHVYQSSYSPRALQKLSDATPGESALHPLVRTHPENGRKFLFVNPVRIQSIPGMPDDEAQALIAELMAHATQQKYEYRHRWLHGDMVIWDNRSVLHKANGDYSPNEDRHLYRLMIEGSLPPDESPEEKTATQSAG</sequence>
<dbReference type="PANTHER" id="PTHR30468:SF1">
    <property type="entry name" value="ALPHA-KETOGLUTARATE-DEPENDENT SULFONATE DIOXYGENASE"/>
    <property type="match status" value="1"/>
</dbReference>
<protein>
    <submittedName>
        <fullName evidence="7">TauD/TfdA family dioxygenase</fullName>
    </submittedName>
</protein>
<evidence type="ECO:0000256" key="3">
    <source>
        <dbReference type="ARBA" id="ARBA00022964"/>
    </source>
</evidence>
<dbReference type="GO" id="GO:0051213">
    <property type="term" value="F:dioxygenase activity"/>
    <property type="evidence" value="ECO:0007669"/>
    <property type="project" value="UniProtKB-KW"/>
</dbReference>
<evidence type="ECO:0000256" key="5">
    <source>
        <dbReference type="ARBA" id="ARBA00023004"/>
    </source>
</evidence>
<dbReference type="InterPro" id="IPR042098">
    <property type="entry name" value="TauD-like_sf"/>
</dbReference>
<comment type="similarity">
    <text evidence="1">Belongs to the TfdA dioxygenase family.</text>
</comment>
<reference evidence="8" key="1">
    <citation type="journal article" date="2019" name="Int. J. Syst. Evol. Microbiol.">
        <title>The Global Catalogue of Microorganisms (GCM) 10K type strain sequencing project: providing services to taxonomists for standard genome sequencing and annotation.</title>
        <authorList>
            <consortium name="The Broad Institute Genomics Platform"/>
            <consortium name="The Broad Institute Genome Sequencing Center for Infectious Disease"/>
            <person name="Wu L."/>
            <person name="Ma J."/>
        </authorList>
    </citation>
    <scope>NUCLEOTIDE SEQUENCE [LARGE SCALE GENOMIC DNA]</scope>
    <source>
        <strain evidence="8">JCM 17666</strain>
    </source>
</reference>
<comment type="caution">
    <text evidence="7">The sequence shown here is derived from an EMBL/GenBank/DDBJ whole genome shotgun (WGS) entry which is preliminary data.</text>
</comment>
<keyword evidence="8" id="KW-1185">Reference proteome</keyword>
<dbReference type="Proteomes" id="UP001501671">
    <property type="component" value="Unassembled WGS sequence"/>
</dbReference>
<dbReference type="RefSeq" id="WP_345249007.1">
    <property type="nucleotide sequence ID" value="NZ_BAABFO010000008.1"/>
</dbReference>
<proteinExistence type="inferred from homology"/>
<evidence type="ECO:0000313" key="8">
    <source>
        <dbReference type="Proteomes" id="UP001501671"/>
    </source>
</evidence>
<feature type="domain" description="TauD/TfdA-like" evidence="6">
    <location>
        <begin position="13"/>
        <end position="270"/>
    </location>
</feature>
<evidence type="ECO:0000259" key="6">
    <source>
        <dbReference type="Pfam" id="PF02668"/>
    </source>
</evidence>
<evidence type="ECO:0000313" key="7">
    <source>
        <dbReference type="EMBL" id="GAA4331685.1"/>
    </source>
</evidence>
<dbReference type="Gene3D" id="3.60.130.10">
    <property type="entry name" value="Clavaminate synthase-like"/>
    <property type="match status" value="1"/>
</dbReference>
<dbReference type="Pfam" id="PF02668">
    <property type="entry name" value="TauD"/>
    <property type="match status" value="1"/>
</dbReference>
<keyword evidence="3 7" id="KW-0223">Dioxygenase</keyword>
<dbReference type="InterPro" id="IPR051323">
    <property type="entry name" value="AtsK-like"/>
</dbReference>
<keyword evidence="4" id="KW-0560">Oxidoreductase</keyword>
<evidence type="ECO:0000256" key="2">
    <source>
        <dbReference type="ARBA" id="ARBA00022723"/>
    </source>
</evidence>
<organism evidence="7 8">
    <name type="scientific">Pigmentiphaga soli</name>
    <dbReference type="NCBI Taxonomy" id="1007095"/>
    <lineage>
        <taxon>Bacteria</taxon>
        <taxon>Pseudomonadati</taxon>
        <taxon>Pseudomonadota</taxon>
        <taxon>Betaproteobacteria</taxon>
        <taxon>Burkholderiales</taxon>
        <taxon>Alcaligenaceae</taxon>
        <taxon>Pigmentiphaga</taxon>
    </lineage>
</organism>
<gene>
    <name evidence="7" type="ORF">GCM10023144_20620</name>
</gene>
<dbReference type="EMBL" id="BAABFO010000008">
    <property type="protein sequence ID" value="GAA4331685.1"/>
    <property type="molecule type" value="Genomic_DNA"/>
</dbReference>
<evidence type="ECO:0000256" key="1">
    <source>
        <dbReference type="ARBA" id="ARBA00005896"/>
    </source>
</evidence>
<evidence type="ECO:0000256" key="4">
    <source>
        <dbReference type="ARBA" id="ARBA00023002"/>
    </source>
</evidence>
<dbReference type="InterPro" id="IPR003819">
    <property type="entry name" value="TauD/TfdA-like"/>
</dbReference>